<evidence type="ECO:0000256" key="3">
    <source>
        <dbReference type="ARBA" id="ARBA00023098"/>
    </source>
</evidence>
<sequence>MSSYQTIVLSGGGAKGPYGLGVLLALEKWHIEHAKKITKIYCGTSVGALNATLAAQGQLTELDALYARLQTKDILGTNKSSVNKFAMMWAAKRKPFHYFDNRALRATIGQSADFERLKDAHLLVCATNYTTGDLETFYSSELVDQFVAEDQALPRERQRLSNYHRINDQDELINALLASTAIPFYFPPVKIGDSLYVDGGVGNNTPLRQAAYISRFLNRRNEKTEPTFCVINDPSRFSIDSTHPNDIFGIIRRTLDLFHNELVSDAVISWRRINDEVSRLASRKSVLSSQISGLDEVTPERRASLLQNLEDAFDGQNAAAPRCELPIEVVRPSIQLLDDIMNFDPSIAKHLKRHGIADCLSLLLHRNYISHNDHRRWNENIQ</sequence>
<name>A0A845HDA2_9BURK</name>
<dbReference type="GO" id="GO:0016787">
    <property type="term" value="F:hydrolase activity"/>
    <property type="evidence" value="ECO:0007669"/>
    <property type="project" value="UniProtKB-UniRule"/>
</dbReference>
<dbReference type="Gene3D" id="3.40.1090.10">
    <property type="entry name" value="Cytosolic phospholipase A2 catalytic domain"/>
    <property type="match status" value="1"/>
</dbReference>
<feature type="domain" description="PNPLA" evidence="5">
    <location>
        <begin position="7"/>
        <end position="211"/>
    </location>
</feature>
<evidence type="ECO:0000313" key="7">
    <source>
        <dbReference type="Proteomes" id="UP000484875"/>
    </source>
</evidence>
<dbReference type="InterPro" id="IPR050301">
    <property type="entry name" value="NTE"/>
</dbReference>
<reference evidence="6 7" key="1">
    <citation type="submission" date="2019-12" db="EMBL/GenBank/DDBJ databases">
        <title>Novel species isolated from a subtropical stream in China.</title>
        <authorList>
            <person name="Lu H."/>
        </authorList>
    </citation>
    <scope>NUCLEOTIDE SEQUENCE [LARGE SCALE GENOMIC DNA]</scope>
    <source>
        <strain evidence="6 7">FT107W</strain>
    </source>
</reference>
<feature type="short sequence motif" description="DGA/G" evidence="4">
    <location>
        <begin position="198"/>
        <end position="200"/>
    </location>
</feature>
<keyword evidence="3 4" id="KW-0443">Lipid metabolism</keyword>
<feature type="short sequence motif" description="GXSXG" evidence="4">
    <location>
        <begin position="43"/>
        <end position="47"/>
    </location>
</feature>
<evidence type="ECO:0000259" key="5">
    <source>
        <dbReference type="PROSITE" id="PS51635"/>
    </source>
</evidence>
<evidence type="ECO:0000256" key="1">
    <source>
        <dbReference type="ARBA" id="ARBA00022801"/>
    </source>
</evidence>
<dbReference type="RefSeq" id="WP_161089429.1">
    <property type="nucleotide sequence ID" value="NZ_WWCV01000011.1"/>
</dbReference>
<dbReference type="PANTHER" id="PTHR14226:SF57">
    <property type="entry name" value="BLR7027 PROTEIN"/>
    <property type="match status" value="1"/>
</dbReference>
<dbReference type="PANTHER" id="PTHR14226">
    <property type="entry name" value="NEUROPATHY TARGET ESTERASE/SWISS CHEESE D.MELANOGASTER"/>
    <property type="match status" value="1"/>
</dbReference>
<dbReference type="Pfam" id="PF01734">
    <property type="entry name" value="Patatin"/>
    <property type="match status" value="1"/>
</dbReference>
<evidence type="ECO:0000256" key="4">
    <source>
        <dbReference type="PROSITE-ProRule" id="PRU01161"/>
    </source>
</evidence>
<feature type="active site" description="Nucleophile" evidence="4">
    <location>
        <position position="45"/>
    </location>
</feature>
<dbReference type="InterPro" id="IPR002641">
    <property type="entry name" value="PNPLA_dom"/>
</dbReference>
<gene>
    <name evidence="6" type="ORF">GTP81_08245</name>
</gene>
<dbReference type="InterPro" id="IPR016035">
    <property type="entry name" value="Acyl_Trfase/lysoPLipase"/>
</dbReference>
<keyword evidence="1 4" id="KW-0378">Hydrolase</keyword>
<dbReference type="PROSITE" id="PS51635">
    <property type="entry name" value="PNPLA"/>
    <property type="match status" value="1"/>
</dbReference>
<dbReference type="GO" id="GO:0016042">
    <property type="term" value="P:lipid catabolic process"/>
    <property type="evidence" value="ECO:0007669"/>
    <property type="project" value="UniProtKB-UniRule"/>
</dbReference>
<accession>A0A845HDA2</accession>
<feature type="short sequence motif" description="GXGXXG" evidence="4">
    <location>
        <begin position="11"/>
        <end position="16"/>
    </location>
</feature>
<dbReference type="SUPFAM" id="SSF52151">
    <property type="entry name" value="FabD/lysophospholipase-like"/>
    <property type="match status" value="1"/>
</dbReference>
<dbReference type="AlphaFoldDB" id="A0A845HDA2"/>
<feature type="active site" description="Proton acceptor" evidence="4">
    <location>
        <position position="198"/>
    </location>
</feature>
<keyword evidence="7" id="KW-1185">Reference proteome</keyword>
<protein>
    <recommendedName>
        <fullName evidence="5">PNPLA domain-containing protein</fullName>
    </recommendedName>
</protein>
<evidence type="ECO:0000313" key="6">
    <source>
        <dbReference type="EMBL" id="MYN16741.1"/>
    </source>
</evidence>
<dbReference type="EMBL" id="WWCV01000011">
    <property type="protein sequence ID" value="MYN16741.1"/>
    <property type="molecule type" value="Genomic_DNA"/>
</dbReference>
<evidence type="ECO:0000256" key="2">
    <source>
        <dbReference type="ARBA" id="ARBA00022963"/>
    </source>
</evidence>
<comment type="caution">
    <text evidence="6">The sequence shown here is derived from an EMBL/GenBank/DDBJ whole genome shotgun (WGS) entry which is preliminary data.</text>
</comment>
<dbReference type="Proteomes" id="UP000484875">
    <property type="component" value="Unassembled WGS sequence"/>
</dbReference>
<keyword evidence="2 4" id="KW-0442">Lipid degradation</keyword>
<proteinExistence type="predicted"/>
<organism evidence="6 7">
    <name type="scientific">Duganella vulcania</name>
    <dbReference type="NCBI Taxonomy" id="2692166"/>
    <lineage>
        <taxon>Bacteria</taxon>
        <taxon>Pseudomonadati</taxon>
        <taxon>Pseudomonadota</taxon>
        <taxon>Betaproteobacteria</taxon>
        <taxon>Burkholderiales</taxon>
        <taxon>Oxalobacteraceae</taxon>
        <taxon>Telluria group</taxon>
        <taxon>Duganella</taxon>
    </lineage>
</organism>